<comment type="caution">
    <text evidence="3">The sequence shown here is derived from an EMBL/GenBank/DDBJ whole genome shotgun (WGS) entry which is preliminary data.</text>
</comment>
<accession>A0ABR1VT67</accession>
<keyword evidence="2" id="KW-0472">Membrane</keyword>
<gene>
    <name evidence="3" type="ORF">PG997_009124</name>
</gene>
<protein>
    <submittedName>
        <fullName evidence="3">Uncharacterized protein</fullName>
    </submittedName>
</protein>
<reference evidence="3 4" key="1">
    <citation type="submission" date="2023-01" db="EMBL/GenBank/DDBJ databases">
        <title>Analysis of 21 Apiospora genomes using comparative genomics revels a genus with tremendous synthesis potential of carbohydrate active enzymes and secondary metabolites.</title>
        <authorList>
            <person name="Sorensen T."/>
        </authorList>
    </citation>
    <scope>NUCLEOTIDE SEQUENCE [LARGE SCALE GENOMIC DNA]</scope>
    <source>
        <strain evidence="3 4">CBS 114990</strain>
    </source>
</reference>
<dbReference type="PANTHER" id="PTHR37577:SF1">
    <property type="entry name" value="INTEGRAL MEMBRANE PROTEIN"/>
    <property type="match status" value="1"/>
</dbReference>
<organism evidence="3 4">
    <name type="scientific">Apiospora hydei</name>
    <dbReference type="NCBI Taxonomy" id="1337664"/>
    <lineage>
        <taxon>Eukaryota</taxon>
        <taxon>Fungi</taxon>
        <taxon>Dikarya</taxon>
        <taxon>Ascomycota</taxon>
        <taxon>Pezizomycotina</taxon>
        <taxon>Sordariomycetes</taxon>
        <taxon>Xylariomycetidae</taxon>
        <taxon>Amphisphaeriales</taxon>
        <taxon>Apiosporaceae</taxon>
        <taxon>Apiospora</taxon>
    </lineage>
</organism>
<evidence type="ECO:0000256" key="1">
    <source>
        <dbReference type="SAM" id="MobiDB-lite"/>
    </source>
</evidence>
<evidence type="ECO:0000313" key="3">
    <source>
        <dbReference type="EMBL" id="KAK8074461.1"/>
    </source>
</evidence>
<feature type="transmembrane region" description="Helical" evidence="2">
    <location>
        <begin position="166"/>
        <end position="185"/>
    </location>
</feature>
<dbReference type="EMBL" id="JAQQWN010000007">
    <property type="protein sequence ID" value="KAK8074461.1"/>
    <property type="molecule type" value="Genomic_DNA"/>
</dbReference>
<dbReference type="GeneID" id="92046499"/>
<keyword evidence="2" id="KW-0812">Transmembrane</keyword>
<dbReference type="RefSeq" id="XP_066665401.1">
    <property type="nucleotide sequence ID" value="XM_066813439.1"/>
</dbReference>
<feature type="region of interest" description="Disordered" evidence="1">
    <location>
        <begin position="392"/>
        <end position="411"/>
    </location>
</feature>
<keyword evidence="4" id="KW-1185">Reference proteome</keyword>
<feature type="transmembrane region" description="Helical" evidence="2">
    <location>
        <begin position="197"/>
        <end position="218"/>
    </location>
</feature>
<feature type="transmembrane region" description="Helical" evidence="2">
    <location>
        <begin position="362"/>
        <end position="382"/>
    </location>
</feature>
<keyword evidence="2" id="KW-1133">Transmembrane helix</keyword>
<evidence type="ECO:0000313" key="4">
    <source>
        <dbReference type="Proteomes" id="UP001433268"/>
    </source>
</evidence>
<feature type="transmembrane region" description="Helical" evidence="2">
    <location>
        <begin position="298"/>
        <end position="321"/>
    </location>
</feature>
<evidence type="ECO:0000256" key="2">
    <source>
        <dbReference type="SAM" id="Phobius"/>
    </source>
</evidence>
<name>A0ABR1VT67_9PEZI</name>
<dbReference type="Proteomes" id="UP001433268">
    <property type="component" value="Unassembled WGS sequence"/>
</dbReference>
<sequence length="519" mass="58515">MLLRRVAKRSDGSVGCDYENGAVQDIEPDPDIAGIGFHYHGLAGRWPSYHLLRAIPRSLLATRTWSWGRNPGEFRANPFDVCLYRARDMIFHTVESVLVNSAKVAGQTKIMEKLSRGDYRPGPDTEAGLVKIITALSDLQLFTGLSLLICGFSIAQDGMLGYHWKIITRLAWFSTITHLAALSIWHRHPQKLTFKRMLRLILMSCLAIMLVAALMVTADSGFRDDYYAVCYMRVPRPHFNTANPDVIFSCILLSSNFVIQFSRPYSLTATSPFQSAKTWLLLVIRQLLSRFCLKLQRLSLRAALFGFMAILQPLVASMIYLEMVMHIITSTAFEIYWLVIACEWGTLRLLELRTKGPPGENDWSFGQIFPLAMFIAPVFIVIDNLGRSGPYQGSPASPATQNTPGGQRVSPSTLPMRRILYAEKLSPSLISVLGPLTPRPQDGNASTIGTQWGSRPPRIEPFFLGRYESWYCFGDLVWQLFLWILFATFFLVLVNLEQFAPIVKLLPDIPLFPTEQDPP</sequence>
<proteinExistence type="predicted"/>
<feature type="compositionally biased region" description="Polar residues" evidence="1">
    <location>
        <begin position="394"/>
        <end position="411"/>
    </location>
</feature>
<dbReference type="InterPro" id="IPR053018">
    <property type="entry name" value="Elsinochrome_Biosynth-Asso"/>
</dbReference>
<dbReference type="PANTHER" id="PTHR37577">
    <property type="entry name" value="INTEGRAL MEMBRANE PROTEIN"/>
    <property type="match status" value="1"/>
</dbReference>
<feature type="transmembrane region" description="Helical" evidence="2">
    <location>
        <begin position="476"/>
        <end position="496"/>
    </location>
</feature>